<sequence length="823" mass="95315">MSQSNIDQQNDSGNKLLQRAILNNNNLQQTPSPLPFFDDSLLFNQDPFQQYIPISEIKQEDNNFSKLLESNNQSLNNTRSYQEINEQKKVQPFENYSNQSQSQISDGLDQNINHMTIYCNQSLKSFGYSQLGNLINPRQEDIMQTLNSVYELLQQRQRDMEFRSSIAEKSAKLEQNYKISQEKNEKYQVEAAKMKKQIGSLENQITTIESKTKKDIQKLTLERDELQKNLQKLQQKSNQMQNEIRKKESETNRVKEQMKKLTSDKFDKNSVFRNTIDLISQHAGCNNTNNSQHPQKPWKNNASEEFADCINQQAIQFNNKLLSENQAFRNTLIQLNNDLNNFIKQAKEEYIRKKIKEEGDKDENLKDYYQQKLPDIDLIYFKDDCLNLPYERVGSMVVDIFKENFKVIKLFLASISSLIYSHNYYHELGKELDKIKENLLKIRNNIDVTKILFTDKSVYQSSYTVEGFDNNSNLNQKNDAKKNYIEITDFKQGNTEGDYTLQSSIPQNTRTQSSNKSLAKNTINIINNNTNSTNNPSTPSLQKNSSTGRNVSQNRGQAQDKQKTNISKQNNQSNNNNQNSNSLNLIKKDSQVQQSRETDNKIEEKYLNSYKIEQMIKEKLNARLKTPLLQTTSQQNSSQMKNENKINNDDISQINKNKHLRENLLSDRSNLNELEAFLSNYQYENFNFNQESDKTNHTNNNNNNNNNDLSLSFVSRVSFRDVPYGGIEFDEKMIEGLGINHREIVKGGVDPKIQFDMKKWQNILSASSSDANLLNTQNTQIQSQNDQKSSVVLKDLNQGGQQQQHLQTLNGVDANINRNVSKK</sequence>
<dbReference type="KEGG" id="tet:TTHERM_00756410"/>
<dbReference type="EMBL" id="GG662437">
    <property type="protein sequence ID" value="EAR84093.1"/>
    <property type="molecule type" value="Genomic_DNA"/>
</dbReference>
<dbReference type="Proteomes" id="UP000009168">
    <property type="component" value="Unassembled WGS sequence"/>
</dbReference>
<dbReference type="PANTHER" id="PTHR47057:SF1">
    <property type="entry name" value="AFADIN_ALPHA-ACTININ-BINDING PROTEIN"/>
    <property type="match status" value="1"/>
</dbReference>
<keyword evidence="2 3" id="KW-0175">Coiled coil</keyword>
<feature type="compositionally biased region" description="Basic and acidic residues" evidence="4">
    <location>
        <begin position="243"/>
        <end position="260"/>
    </location>
</feature>
<dbReference type="PANTHER" id="PTHR47057">
    <property type="entry name" value="AFADIN/ALPHA-ACTININ-BINDING"/>
    <property type="match status" value="1"/>
</dbReference>
<gene>
    <name evidence="5" type="ORF">TTHERM_00756410</name>
</gene>
<feature type="compositionally biased region" description="Polar residues" evidence="4">
    <location>
        <begin position="541"/>
        <end position="557"/>
    </location>
</feature>
<comment type="similarity">
    <text evidence="1">Belongs to the ADIP family.</text>
</comment>
<proteinExistence type="inferred from homology"/>
<keyword evidence="6" id="KW-1185">Reference proteome</keyword>
<evidence type="ECO:0000256" key="4">
    <source>
        <dbReference type="SAM" id="MobiDB-lite"/>
    </source>
</evidence>
<evidence type="ECO:0000313" key="6">
    <source>
        <dbReference type="Proteomes" id="UP000009168"/>
    </source>
</evidence>
<feature type="region of interest" description="Disordered" evidence="4">
    <location>
        <begin position="234"/>
        <end position="260"/>
    </location>
</feature>
<evidence type="ECO:0000313" key="5">
    <source>
        <dbReference type="EMBL" id="EAR84093.1"/>
    </source>
</evidence>
<name>I7LZK3_TETTS</name>
<dbReference type="Pfam" id="PF11559">
    <property type="entry name" value="ADIP"/>
    <property type="match status" value="1"/>
</dbReference>
<feature type="compositionally biased region" description="Low complexity" evidence="4">
    <location>
        <begin position="564"/>
        <end position="585"/>
    </location>
</feature>
<dbReference type="AlphaFoldDB" id="I7LZK3"/>
<dbReference type="HOGENOM" id="CLU_344053_0_0_1"/>
<dbReference type="OrthoDB" id="312015at2759"/>
<feature type="compositionally biased region" description="Basic and acidic residues" evidence="4">
    <location>
        <begin position="586"/>
        <end position="600"/>
    </location>
</feature>
<accession>I7LZK3</accession>
<protein>
    <submittedName>
        <fullName evidence="5">Afadin-and alpha-actinin-binding protein</fullName>
    </submittedName>
</protein>
<dbReference type="RefSeq" id="XP_001031756.1">
    <property type="nucleotide sequence ID" value="XM_001031756.1"/>
</dbReference>
<reference evidence="6" key="1">
    <citation type="journal article" date="2006" name="PLoS Biol.">
        <title>Macronuclear genome sequence of the ciliate Tetrahymena thermophila, a model eukaryote.</title>
        <authorList>
            <person name="Eisen J.A."/>
            <person name="Coyne R.S."/>
            <person name="Wu M."/>
            <person name="Wu D."/>
            <person name="Thiagarajan M."/>
            <person name="Wortman J.R."/>
            <person name="Badger J.H."/>
            <person name="Ren Q."/>
            <person name="Amedeo P."/>
            <person name="Jones K.M."/>
            <person name="Tallon L.J."/>
            <person name="Delcher A.L."/>
            <person name="Salzberg S.L."/>
            <person name="Silva J.C."/>
            <person name="Haas B.J."/>
            <person name="Majoros W.H."/>
            <person name="Farzad M."/>
            <person name="Carlton J.M."/>
            <person name="Smith R.K. Jr."/>
            <person name="Garg J."/>
            <person name="Pearlman R.E."/>
            <person name="Karrer K.M."/>
            <person name="Sun L."/>
            <person name="Manning G."/>
            <person name="Elde N.C."/>
            <person name="Turkewitz A.P."/>
            <person name="Asai D.J."/>
            <person name="Wilkes D.E."/>
            <person name="Wang Y."/>
            <person name="Cai H."/>
            <person name="Collins K."/>
            <person name="Stewart B.A."/>
            <person name="Lee S.R."/>
            <person name="Wilamowska K."/>
            <person name="Weinberg Z."/>
            <person name="Ruzzo W.L."/>
            <person name="Wloga D."/>
            <person name="Gaertig J."/>
            <person name="Frankel J."/>
            <person name="Tsao C.-C."/>
            <person name="Gorovsky M.A."/>
            <person name="Keeling P.J."/>
            <person name="Waller R.F."/>
            <person name="Patron N.J."/>
            <person name="Cherry J.M."/>
            <person name="Stover N.A."/>
            <person name="Krieger C.J."/>
            <person name="del Toro C."/>
            <person name="Ryder H.F."/>
            <person name="Williamson S.C."/>
            <person name="Barbeau R.A."/>
            <person name="Hamilton E.P."/>
            <person name="Orias E."/>
        </authorList>
    </citation>
    <scope>NUCLEOTIDE SEQUENCE [LARGE SCALE GENOMIC DNA]</scope>
    <source>
        <strain evidence="6">SB210</strain>
    </source>
</reference>
<dbReference type="GeneID" id="7838794"/>
<feature type="compositionally biased region" description="Low complexity" evidence="4">
    <location>
        <begin position="526"/>
        <end position="540"/>
    </location>
</feature>
<feature type="region of interest" description="Disordered" evidence="4">
    <location>
        <begin position="498"/>
        <end position="517"/>
    </location>
</feature>
<feature type="region of interest" description="Disordered" evidence="4">
    <location>
        <begin position="526"/>
        <end position="600"/>
    </location>
</feature>
<organism evidence="5 6">
    <name type="scientific">Tetrahymena thermophila (strain SB210)</name>
    <dbReference type="NCBI Taxonomy" id="312017"/>
    <lineage>
        <taxon>Eukaryota</taxon>
        <taxon>Sar</taxon>
        <taxon>Alveolata</taxon>
        <taxon>Ciliophora</taxon>
        <taxon>Intramacronucleata</taxon>
        <taxon>Oligohymenophorea</taxon>
        <taxon>Hymenostomatida</taxon>
        <taxon>Tetrahymenina</taxon>
        <taxon>Tetrahymenidae</taxon>
        <taxon>Tetrahymena</taxon>
    </lineage>
</organism>
<dbReference type="InterPro" id="IPR021622">
    <property type="entry name" value="Afadin/alpha-actinin-bd"/>
</dbReference>
<evidence type="ECO:0000256" key="2">
    <source>
        <dbReference type="ARBA" id="ARBA00023054"/>
    </source>
</evidence>
<evidence type="ECO:0000256" key="3">
    <source>
        <dbReference type="SAM" id="Coils"/>
    </source>
</evidence>
<evidence type="ECO:0000256" key="1">
    <source>
        <dbReference type="ARBA" id="ARBA00009291"/>
    </source>
</evidence>
<feature type="coiled-coil region" evidence="3">
    <location>
        <begin position="318"/>
        <end position="345"/>
    </location>
</feature>
<dbReference type="InParanoid" id="I7LZK3"/>